<dbReference type="Pfam" id="PF13343">
    <property type="entry name" value="SBP_bac_6"/>
    <property type="match status" value="1"/>
</dbReference>
<sequence length="537" mass="59042">MATAPLLPSRIWFHLDPSCSQFQSPNLNPSFPLRRRSNHTHSLTLTLVSSAHTLTPPEPPPPTSTTVPHTLLRFAASAALLLGIGLGCCVASARSSPLAQPPPALQDQATDDDNLEAAFGTWKSKTFALTVPLTVAALRGSVPPSWIKDFMQSQGKRSKLQLKSHASLESVFSDLSRDFSKGDVRPSSVAAADVVSIGDSWLSHAINKGLIEPIQGVEDQDWYKGLSDRWKVYLRRNSEGRIDPDGKIWAAPYRWGCMVIAYKKTKFRKHNLAPISDWADLWRPELAGRISMVDSSREVIGAVLKHMGTSYNTQDIHLQVDGGKDAVRQNLALLGKQVRLFDSVHYLKAFAVGDVWVAVGWSSDVLPVAKRMSDVAVIVPKSGTSIWADMWATPAVSRLETNRIGGRVRGPSPLIHQWIDFCLQTARALPFKQEVIPGASPSALDSAPAENLEEFTKGKPRLDTNLIVGVPPPEILARCEFLEPLSDSTLSDYQSLIDSMQKSKHGLVPSINYNILSLIQNLWLKLHSNNNKSLKQV</sequence>
<keyword evidence="5" id="KW-0378">Hydrolase</keyword>
<dbReference type="InterPro" id="IPR001188">
    <property type="entry name" value="Sperm_putr-bd"/>
</dbReference>
<dbReference type="PRINTS" id="PR00909">
    <property type="entry name" value="SPERMDNBNDNG"/>
</dbReference>
<evidence type="ECO:0000256" key="2">
    <source>
        <dbReference type="ARBA" id="ARBA00022448"/>
    </source>
</evidence>
<protein>
    <submittedName>
        <fullName evidence="5">Putative polyamine-transporting ATPase</fullName>
        <ecNumber evidence="5">3.6.3.31</ecNumber>
    </submittedName>
</protein>
<dbReference type="GO" id="GO:0015846">
    <property type="term" value="P:polyamine transport"/>
    <property type="evidence" value="ECO:0007669"/>
    <property type="project" value="InterPro"/>
</dbReference>
<evidence type="ECO:0000256" key="4">
    <source>
        <dbReference type="ARBA" id="ARBA00022764"/>
    </source>
</evidence>
<evidence type="ECO:0000256" key="1">
    <source>
        <dbReference type="ARBA" id="ARBA00004418"/>
    </source>
</evidence>
<keyword evidence="6" id="KW-1185">Reference proteome</keyword>
<dbReference type="PANTHER" id="PTHR30222">
    <property type="entry name" value="SPERMIDINE/PUTRESCINE-BINDING PERIPLASMIC PROTEIN"/>
    <property type="match status" value="1"/>
</dbReference>
<reference evidence="5 6" key="1">
    <citation type="journal article" date="2018" name="Nat. Genet.">
        <title>The Rosa genome provides new insights in the design of modern roses.</title>
        <authorList>
            <person name="Bendahmane M."/>
        </authorList>
    </citation>
    <scope>NUCLEOTIDE SEQUENCE [LARGE SCALE GENOMIC DNA]</scope>
    <source>
        <strain evidence="6">cv. Old Blush</strain>
    </source>
</reference>
<dbReference type="AlphaFoldDB" id="A0A2P6SBG4"/>
<dbReference type="CDD" id="cd13661">
    <property type="entry name" value="PBP2_PotD_PotF_like_1"/>
    <property type="match status" value="1"/>
</dbReference>
<evidence type="ECO:0000313" key="6">
    <source>
        <dbReference type="Proteomes" id="UP000238479"/>
    </source>
</evidence>
<dbReference type="EMBL" id="PDCK01000039">
    <property type="protein sequence ID" value="PRQ56020.1"/>
    <property type="molecule type" value="Genomic_DNA"/>
</dbReference>
<dbReference type="PANTHER" id="PTHR30222:SF17">
    <property type="entry name" value="SPERMIDINE_PUTRESCINE-BINDING PERIPLASMIC PROTEIN"/>
    <property type="match status" value="1"/>
</dbReference>
<dbReference type="Proteomes" id="UP000238479">
    <property type="component" value="Chromosome 1"/>
</dbReference>
<dbReference type="Gene3D" id="3.40.190.10">
    <property type="entry name" value="Periplasmic binding protein-like II"/>
    <property type="match status" value="2"/>
</dbReference>
<proteinExistence type="predicted"/>
<keyword evidence="3" id="KW-0732">Signal</keyword>
<dbReference type="GO" id="GO:0009657">
    <property type="term" value="P:plastid organization"/>
    <property type="evidence" value="ECO:0007669"/>
    <property type="project" value="EnsemblPlants"/>
</dbReference>
<gene>
    <name evidence="5" type="ORF">RchiOBHm_Chr1g0331171</name>
</gene>
<dbReference type="SUPFAM" id="SSF53850">
    <property type="entry name" value="Periplasmic binding protein-like II"/>
    <property type="match status" value="1"/>
</dbReference>
<evidence type="ECO:0000256" key="3">
    <source>
        <dbReference type="ARBA" id="ARBA00022729"/>
    </source>
</evidence>
<keyword evidence="4" id="KW-0574">Periplasm</keyword>
<accession>A0A2P6SBG4</accession>
<name>A0A2P6SBG4_ROSCH</name>
<comment type="subcellular location">
    <subcellularLocation>
        <location evidence="1">Periplasm</location>
    </subcellularLocation>
</comment>
<keyword evidence="2" id="KW-0813">Transport</keyword>
<dbReference type="OrthoDB" id="10266693at2759"/>
<comment type="caution">
    <text evidence="5">The sequence shown here is derived from an EMBL/GenBank/DDBJ whole genome shotgun (WGS) entry which is preliminary data.</text>
</comment>
<dbReference type="STRING" id="74649.A0A2P6SBG4"/>
<dbReference type="Gramene" id="PRQ56020">
    <property type="protein sequence ID" value="PRQ56020"/>
    <property type="gene ID" value="RchiOBHm_Chr1g0331171"/>
</dbReference>
<dbReference type="EC" id="3.6.3.31" evidence="5"/>
<dbReference type="GO" id="GO:0009507">
    <property type="term" value="C:chloroplast"/>
    <property type="evidence" value="ECO:0007669"/>
    <property type="project" value="EnsemblPlants"/>
</dbReference>
<dbReference type="OMA" id="WKSKTYS"/>
<organism evidence="5 6">
    <name type="scientific">Rosa chinensis</name>
    <name type="common">China rose</name>
    <dbReference type="NCBI Taxonomy" id="74649"/>
    <lineage>
        <taxon>Eukaryota</taxon>
        <taxon>Viridiplantae</taxon>
        <taxon>Streptophyta</taxon>
        <taxon>Embryophyta</taxon>
        <taxon>Tracheophyta</taxon>
        <taxon>Spermatophyta</taxon>
        <taxon>Magnoliopsida</taxon>
        <taxon>eudicotyledons</taxon>
        <taxon>Gunneridae</taxon>
        <taxon>Pentapetalae</taxon>
        <taxon>rosids</taxon>
        <taxon>fabids</taxon>
        <taxon>Rosales</taxon>
        <taxon>Rosaceae</taxon>
        <taxon>Rosoideae</taxon>
        <taxon>Rosoideae incertae sedis</taxon>
        <taxon>Rosa</taxon>
    </lineage>
</organism>
<evidence type="ECO:0000313" key="5">
    <source>
        <dbReference type="EMBL" id="PRQ56020.1"/>
    </source>
</evidence>
<dbReference type="GO" id="GO:0016787">
    <property type="term" value="F:hydrolase activity"/>
    <property type="evidence" value="ECO:0007669"/>
    <property type="project" value="UniProtKB-KW"/>
</dbReference>
<dbReference type="GO" id="GO:0019808">
    <property type="term" value="F:polyamine binding"/>
    <property type="evidence" value="ECO:0007669"/>
    <property type="project" value="InterPro"/>
</dbReference>